<evidence type="ECO:0000256" key="10">
    <source>
        <dbReference type="SAM" id="MobiDB-lite"/>
    </source>
</evidence>
<dbReference type="Proteomes" id="UP001583172">
    <property type="component" value="Unassembled WGS sequence"/>
</dbReference>
<evidence type="ECO:0000313" key="13">
    <source>
        <dbReference type="EMBL" id="KAL1839513.1"/>
    </source>
</evidence>
<comment type="subcellular location">
    <subcellularLocation>
        <location evidence="1">Golgi apparatus membrane</location>
        <topology evidence="1">Single-pass type II membrane protein</topology>
    </subcellularLocation>
</comment>
<dbReference type="EMBL" id="JAZGSY010000153">
    <property type="protein sequence ID" value="KAL1839513.1"/>
    <property type="molecule type" value="Genomic_DNA"/>
</dbReference>
<reference evidence="13 14" key="1">
    <citation type="journal article" date="2024" name="Commun. Biol.">
        <title>Comparative genomic analysis of thermophilic fungi reveals convergent evolutionary adaptations and gene losses.</title>
        <authorList>
            <person name="Steindorff A.S."/>
            <person name="Aguilar-Pontes M.V."/>
            <person name="Robinson A.J."/>
            <person name="Andreopoulos B."/>
            <person name="LaButti K."/>
            <person name="Kuo A."/>
            <person name="Mondo S."/>
            <person name="Riley R."/>
            <person name="Otillar R."/>
            <person name="Haridas S."/>
            <person name="Lipzen A."/>
            <person name="Grimwood J."/>
            <person name="Schmutz J."/>
            <person name="Clum A."/>
            <person name="Reid I.D."/>
            <person name="Moisan M.C."/>
            <person name="Butler G."/>
            <person name="Nguyen T.T.M."/>
            <person name="Dewar K."/>
            <person name="Conant G."/>
            <person name="Drula E."/>
            <person name="Henrissat B."/>
            <person name="Hansel C."/>
            <person name="Singer S."/>
            <person name="Hutchinson M.I."/>
            <person name="de Vries R.P."/>
            <person name="Natvig D.O."/>
            <person name="Powell A.J."/>
            <person name="Tsang A."/>
            <person name="Grigoriev I.V."/>
        </authorList>
    </citation>
    <scope>NUCLEOTIDE SEQUENCE [LARGE SCALE GENOMIC DNA]</scope>
    <source>
        <strain evidence="13 14">CBS 620.91</strain>
    </source>
</reference>
<keyword evidence="5 11" id="KW-0812">Transmembrane</keyword>
<dbReference type="PANTHER" id="PTHR31646:SF1">
    <property type="entry name" value="ALPHA-1,2-MANNOSYLTRANSFERASE MNN2"/>
    <property type="match status" value="1"/>
</dbReference>
<dbReference type="Pfam" id="PF11051">
    <property type="entry name" value="Mannosyl_trans3"/>
    <property type="match status" value="2"/>
</dbReference>
<dbReference type="InterPro" id="IPR032466">
    <property type="entry name" value="Metal_Hydrolase"/>
</dbReference>
<comment type="similarity">
    <text evidence="3">Belongs to the MNN1/MNT family.</text>
</comment>
<dbReference type="PANTHER" id="PTHR31646">
    <property type="entry name" value="ALPHA-1,2-MANNOSYLTRANSFERASE MNN2"/>
    <property type="match status" value="1"/>
</dbReference>
<keyword evidence="9 11" id="KW-0472">Membrane</keyword>
<dbReference type="InterPro" id="IPR006680">
    <property type="entry name" value="Amidohydro-rel"/>
</dbReference>
<dbReference type="CDD" id="cd01309">
    <property type="entry name" value="Met_dep_hydrolase_C"/>
    <property type="match status" value="1"/>
</dbReference>
<keyword evidence="4" id="KW-0808">Transferase</keyword>
<protein>
    <recommendedName>
        <fullName evidence="12">Amidohydrolase-related domain-containing protein</fullName>
    </recommendedName>
</protein>
<feature type="region of interest" description="Disordered" evidence="10">
    <location>
        <begin position="1"/>
        <end position="23"/>
    </location>
</feature>
<keyword evidence="7 11" id="KW-1133">Transmembrane helix</keyword>
<evidence type="ECO:0000313" key="14">
    <source>
        <dbReference type="Proteomes" id="UP001583172"/>
    </source>
</evidence>
<dbReference type="InterPro" id="IPR029044">
    <property type="entry name" value="Nucleotide-diphossugar_trans"/>
</dbReference>
<gene>
    <name evidence="13" type="ORF">VTJ49DRAFT_1451</name>
</gene>
<evidence type="ECO:0000256" key="7">
    <source>
        <dbReference type="ARBA" id="ARBA00022989"/>
    </source>
</evidence>
<evidence type="ECO:0000256" key="8">
    <source>
        <dbReference type="ARBA" id="ARBA00023034"/>
    </source>
</evidence>
<evidence type="ECO:0000256" key="4">
    <source>
        <dbReference type="ARBA" id="ARBA00022679"/>
    </source>
</evidence>
<proteinExistence type="inferred from homology"/>
<evidence type="ECO:0000259" key="12">
    <source>
        <dbReference type="Pfam" id="PF01979"/>
    </source>
</evidence>
<evidence type="ECO:0000256" key="6">
    <source>
        <dbReference type="ARBA" id="ARBA00022968"/>
    </source>
</evidence>
<dbReference type="Gene3D" id="3.20.20.140">
    <property type="entry name" value="Metal-dependent hydrolases"/>
    <property type="match status" value="2"/>
</dbReference>
<dbReference type="SUPFAM" id="SSF51338">
    <property type="entry name" value="Composite domain of metallo-dependent hydrolases"/>
    <property type="match status" value="1"/>
</dbReference>
<evidence type="ECO:0000256" key="5">
    <source>
        <dbReference type="ARBA" id="ARBA00022692"/>
    </source>
</evidence>
<evidence type="ECO:0000256" key="2">
    <source>
        <dbReference type="ARBA" id="ARBA00004922"/>
    </source>
</evidence>
<accession>A0ABR3VCE7</accession>
<feature type="transmembrane region" description="Helical" evidence="11">
    <location>
        <begin position="27"/>
        <end position="44"/>
    </location>
</feature>
<keyword evidence="8" id="KW-0333">Golgi apparatus</keyword>
<comment type="caution">
    <text evidence="13">The sequence shown here is derived from an EMBL/GenBank/DDBJ whole genome shotgun (WGS) entry which is preliminary data.</text>
</comment>
<name>A0ABR3VCE7_HUMIN</name>
<dbReference type="InterPro" id="IPR011059">
    <property type="entry name" value="Metal-dep_hydrolase_composite"/>
</dbReference>
<evidence type="ECO:0000256" key="1">
    <source>
        <dbReference type="ARBA" id="ARBA00004323"/>
    </source>
</evidence>
<evidence type="ECO:0000256" key="3">
    <source>
        <dbReference type="ARBA" id="ARBA00009105"/>
    </source>
</evidence>
<keyword evidence="14" id="KW-1185">Reference proteome</keyword>
<dbReference type="SUPFAM" id="SSF51556">
    <property type="entry name" value="Metallo-dependent hydrolases"/>
    <property type="match status" value="1"/>
</dbReference>
<evidence type="ECO:0000256" key="9">
    <source>
        <dbReference type="ARBA" id="ARBA00023136"/>
    </source>
</evidence>
<organism evidence="13 14">
    <name type="scientific">Humicola insolens</name>
    <name type="common">Soft-rot fungus</name>
    <dbReference type="NCBI Taxonomy" id="85995"/>
    <lineage>
        <taxon>Eukaryota</taxon>
        <taxon>Fungi</taxon>
        <taxon>Dikarya</taxon>
        <taxon>Ascomycota</taxon>
        <taxon>Pezizomycotina</taxon>
        <taxon>Sordariomycetes</taxon>
        <taxon>Sordariomycetidae</taxon>
        <taxon>Sordariales</taxon>
        <taxon>Chaetomiaceae</taxon>
        <taxon>Mycothermus</taxon>
    </lineage>
</organism>
<feature type="region of interest" description="Disordered" evidence="10">
    <location>
        <begin position="1388"/>
        <end position="1419"/>
    </location>
</feature>
<evidence type="ECO:0000256" key="11">
    <source>
        <dbReference type="SAM" id="Phobius"/>
    </source>
</evidence>
<keyword evidence="6" id="KW-0735">Signal-anchor</keyword>
<sequence>MDTKNNLPHHASEPPRRWRQRPRRSRGLRFLALGCLCFIAFAQWKQLSHQSPDADVDEDSSLGHGLTRHGLSIEQLREDLNTCAALRRKPQDPVGAGRERNARYIDGHAPTLIKNATVWTGEPAPGTSPEAARRGEGFRWTPADVYLEHGLIKRVETSIDTSTIPSNTIIFNAHGRPLTAGLIDMHSHAGVGSLPGLWGTEDTNEMSSDTTPYVRSIDGLDPRDPQIQAIKSGGVTTSLILPGSANNMGGEAFVVKHAVGRADGRNETSAQDMLADPDRAWRFMKMACGENPKRVYGRVGKQGPTSRMGESWEFRHAFEQAAELKRRQEDWCAKAEGKGAIQKVKSYLPRELKWESLRALLAGQVKLHVHCYTVPDLEAMVDHSNEFKFRIEAFHHAHQTYLVPEILKRAYGGSAPAVAMFANTMWYKAEASVASVQAGRILYDNGLTPIYVSDNPVLSAQHLVFEAAKAHRYGLPYHAALAAVTSAPAEHLGFGNRLGKVKPGFDADVVVWDSDPLSLGATPVQVWIDGTAQFKDPVELKKPVGDLSVPEPAPRIAEDPVVKPDVVFTGVKKVLFKEDVQGLSSNNVVAISQGRISCVGACTRELEVASQSNTPVIHLRNGYLTESITAFGSKIGLSAIDAEKDTDNGPSGWSVFTRAADGLALDTIKTNASHAHGVTRAISAPRLSSHDGTHHGSSVGFLTSARTPLDEGAIFAPDAAVHYTLTPSAKSGETPSIASVIGTLRTKLLTAAGSLTSNKDTSPEDVEQTLLRRVVNGTLPLVLTAHSADTMAAILQLKRSIENSTSTSLRIIILGGAESHLIASELASANVSVILAPALAFPSTWDRRRALLGAPLANGTAADALLRAGVKVGLGVEEDWQVMDLGLYAGTTMISRRPRLLLAVALLCLLAFVTFQHHQTLADLGSDYFPIGSSSSSSSSATMHLPATGKLHPEPHKLPDPDAFRSHFAAAISQPGLTIAEARSTCNWPKDTYVNFQFPADKEWVVNPRPDDEIAQRRKEWQEFVQSGMVPWDRVKHLFKGRGLVVSAGSDDIVMRLCVILRRLVQLKSTIPVEVHHYGNELTDEHRSKLTSIYPHVFFNDLSGPHNIQQTTKNAFTANFQLKTASLINSRFAEPLLLDSDNVPVLDPATLYESNVYKEYGTIFWPDIARTWPQDPAWAIFNTHCRMDEYEQESGQLLVDKRRFWYHLQLSAWLNNAHADYYDQILLGDKDLFRFAWHALKTPYGKPRKWLTSIGVENDGFYCGHSFAQHHPDDHRVAFVHGGLTKIAAPEVVIWNREQRGGYYRHYKRATTDEDPSVSVHVEIIFDPADYKPNHTELFRVAMCTQMKEIQVRPLDEILPNWEKTMEELDMFWYLRNFDERLKAKQEELAKEKKEKEQKEKGGKKVKSEKPKEEDKSKD</sequence>
<dbReference type="SUPFAM" id="SSF53448">
    <property type="entry name" value="Nucleotide-diphospho-sugar transferases"/>
    <property type="match status" value="1"/>
</dbReference>
<dbReference type="Pfam" id="PF01979">
    <property type="entry name" value="Amidohydro_1"/>
    <property type="match status" value="1"/>
</dbReference>
<dbReference type="InterPro" id="IPR022751">
    <property type="entry name" value="Alpha_mannosyltransferase"/>
</dbReference>
<comment type="pathway">
    <text evidence="2">Protein modification; protein glycosylation.</text>
</comment>
<feature type="domain" description="Amidohydrolase-related" evidence="12">
    <location>
        <begin position="178"/>
        <end position="530"/>
    </location>
</feature>